<dbReference type="Pfam" id="PF07876">
    <property type="entry name" value="Dabb"/>
    <property type="match status" value="1"/>
</dbReference>
<evidence type="ECO:0000256" key="1">
    <source>
        <dbReference type="ARBA" id="ARBA00011738"/>
    </source>
</evidence>
<accession>A0A418AR87</accession>
<dbReference type="AlphaFoldDB" id="A0A418AR87"/>
<dbReference type="Gene3D" id="3.30.70.100">
    <property type="match status" value="1"/>
</dbReference>
<dbReference type="PROSITE" id="PS51502">
    <property type="entry name" value="S_R_A_B_BARREL"/>
    <property type="match status" value="1"/>
</dbReference>
<comment type="subunit">
    <text evidence="1">Homodimer.</text>
</comment>
<gene>
    <name evidence="3" type="ORF">DYB32_006606</name>
</gene>
<dbReference type="InterPro" id="IPR044662">
    <property type="entry name" value="HS1/DABB1-like"/>
</dbReference>
<proteinExistence type="predicted"/>
<sequence length="106" mass="12089">MQTMVEHVVLFKWKDDASAEAIEEVGRSIIALKDKVPGIIDLAYGEDFTKTRSQGFTHTLVVRMANKETVTFYDSHPEHVKVVTQIRLILDKILAMDIETPRHLPN</sequence>
<dbReference type="SMART" id="SM00886">
    <property type="entry name" value="Dabb"/>
    <property type="match status" value="1"/>
</dbReference>
<feature type="domain" description="Stress-response A/B barrel" evidence="2">
    <location>
        <begin position="5"/>
        <end position="98"/>
    </location>
</feature>
<dbReference type="EMBL" id="QUSY01000724">
    <property type="protein sequence ID" value="RHY27696.1"/>
    <property type="molecule type" value="Genomic_DNA"/>
</dbReference>
<evidence type="ECO:0000259" key="2">
    <source>
        <dbReference type="PROSITE" id="PS51502"/>
    </source>
</evidence>
<name>A0A418AR87_9STRA</name>
<reference evidence="3 4" key="1">
    <citation type="submission" date="2018-08" db="EMBL/GenBank/DDBJ databases">
        <title>Aphanomyces genome sequencing and annotation.</title>
        <authorList>
            <person name="Minardi D."/>
            <person name="Oidtmann B."/>
            <person name="Van Der Giezen M."/>
            <person name="Studholme D.J."/>
        </authorList>
    </citation>
    <scope>NUCLEOTIDE SEQUENCE [LARGE SCALE GENOMIC DNA]</scope>
    <source>
        <strain evidence="3 4">NJM0002</strain>
    </source>
</reference>
<dbReference type="InterPro" id="IPR011008">
    <property type="entry name" value="Dimeric_a/b-barrel"/>
</dbReference>
<keyword evidence="4" id="KW-1185">Reference proteome</keyword>
<evidence type="ECO:0000313" key="3">
    <source>
        <dbReference type="EMBL" id="RHY27696.1"/>
    </source>
</evidence>
<dbReference type="PANTHER" id="PTHR33178">
    <property type="match status" value="1"/>
</dbReference>
<dbReference type="Proteomes" id="UP000285060">
    <property type="component" value="Unassembled WGS sequence"/>
</dbReference>
<dbReference type="VEuPathDB" id="FungiDB:H310_11999"/>
<comment type="caution">
    <text evidence="3">The sequence shown here is derived from an EMBL/GenBank/DDBJ whole genome shotgun (WGS) entry which is preliminary data.</text>
</comment>
<dbReference type="PANTHER" id="PTHR33178:SF10">
    <property type="entry name" value="STRESS-RESPONSE A_B BARREL DOMAIN-CONTAINING PROTEIN"/>
    <property type="match status" value="1"/>
</dbReference>
<dbReference type="SUPFAM" id="SSF54909">
    <property type="entry name" value="Dimeric alpha+beta barrel"/>
    <property type="match status" value="1"/>
</dbReference>
<organism evidence="3 4">
    <name type="scientific">Aphanomyces invadans</name>
    <dbReference type="NCBI Taxonomy" id="157072"/>
    <lineage>
        <taxon>Eukaryota</taxon>
        <taxon>Sar</taxon>
        <taxon>Stramenopiles</taxon>
        <taxon>Oomycota</taxon>
        <taxon>Saprolegniomycetes</taxon>
        <taxon>Saprolegniales</taxon>
        <taxon>Verrucalvaceae</taxon>
        <taxon>Aphanomyces</taxon>
    </lineage>
</organism>
<evidence type="ECO:0000313" key="4">
    <source>
        <dbReference type="Proteomes" id="UP000285060"/>
    </source>
</evidence>
<dbReference type="InterPro" id="IPR013097">
    <property type="entry name" value="Dabb"/>
</dbReference>
<protein>
    <recommendedName>
        <fullName evidence="2">Stress-response A/B barrel domain-containing protein</fullName>
    </recommendedName>
</protein>